<proteinExistence type="predicted"/>
<comment type="caution">
    <text evidence="2">The sequence shown here is derived from an EMBL/GenBank/DDBJ whole genome shotgun (WGS) entry which is preliminary data.</text>
</comment>
<dbReference type="AlphaFoldDB" id="A0A8H6V119"/>
<evidence type="ECO:0000256" key="1">
    <source>
        <dbReference type="SAM" id="MobiDB-lite"/>
    </source>
</evidence>
<dbReference type="Proteomes" id="UP000662466">
    <property type="component" value="Unassembled WGS sequence"/>
</dbReference>
<evidence type="ECO:0000313" key="2">
    <source>
        <dbReference type="EMBL" id="KAF7174658.1"/>
    </source>
</evidence>
<evidence type="ECO:0000313" key="3">
    <source>
        <dbReference type="Proteomes" id="UP000662466"/>
    </source>
</evidence>
<accession>A0A8H6V119</accession>
<protein>
    <submittedName>
        <fullName evidence="2">Uncharacterized protein</fullName>
    </submittedName>
</protein>
<reference evidence="2" key="1">
    <citation type="submission" date="2020-06" db="EMBL/GenBank/DDBJ databases">
        <title>Draft genome sequences of strains closely related to Aspergillus parafelis and Aspergillus hiratsukae.</title>
        <authorList>
            <person name="Dos Santos R.A.C."/>
            <person name="Rivero-Menendez O."/>
            <person name="Steenwyk J.L."/>
            <person name="Mead M.E."/>
            <person name="Goldman G.H."/>
            <person name="Alastruey-Izquierdo A."/>
            <person name="Rokas A."/>
        </authorList>
    </citation>
    <scope>NUCLEOTIDE SEQUENCE</scope>
    <source>
        <strain evidence="2">CNM-CM6106</strain>
    </source>
</reference>
<feature type="region of interest" description="Disordered" evidence="1">
    <location>
        <begin position="1"/>
        <end position="28"/>
    </location>
</feature>
<sequence length="83" mass="9503">MQEQVSRGQGSIPPSEPQKLGPRPLLAGAKEEWDHESLKKFLHRVLILLRGIRGHYPATLRCLQPEHVEQNWGLPHTRDQPVL</sequence>
<name>A0A8H6V119_9EURO</name>
<dbReference type="EMBL" id="JACBAF010000985">
    <property type="protein sequence ID" value="KAF7174658.1"/>
    <property type="molecule type" value="Genomic_DNA"/>
</dbReference>
<organism evidence="2 3">
    <name type="scientific">Aspergillus hiratsukae</name>
    <dbReference type="NCBI Taxonomy" id="1194566"/>
    <lineage>
        <taxon>Eukaryota</taxon>
        <taxon>Fungi</taxon>
        <taxon>Dikarya</taxon>
        <taxon>Ascomycota</taxon>
        <taxon>Pezizomycotina</taxon>
        <taxon>Eurotiomycetes</taxon>
        <taxon>Eurotiomycetidae</taxon>
        <taxon>Eurotiales</taxon>
        <taxon>Aspergillaceae</taxon>
        <taxon>Aspergillus</taxon>
        <taxon>Aspergillus subgen. Fumigati</taxon>
    </lineage>
</organism>
<gene>
    <name evidence="2" type="ORF">CNMCM6106_001016</name>
</gene>